<evidence type="ECO:0000256" key="2">
    <source>
        <dbReference type="ARBA" id="ARBA00022481"/>
    </source>
</evidence>
<dbReference type="GO" id="GO:0006508">
    <property type="term" value="P:proteolysis"/>
    <property type="evidence" value="ECO:0007669"/>
    <property type="project" value="UniProtKB-KW"/>
</dbReference>
<dbReference type="Gene3D" id="3.30.420.10">
    <property type="entry name" value="Ribonuclease H-like superfamily/Ribonuclease H"/>
    <property type="match status" value="2"/>
</dbReference>
<feature type="compositionally biased region" description="Polar residues" evidence="9">
    <location>
        <begin position="952"/>
        <end position="963"/>
    </location>
</feature>
<evidence type="ECO:0000256" key="3">
    <source>
        <dbReference type="ARBA" id="ARBA00022490"/>
    </source>
</evidence>
<keyword evidence="3" id="KW-0963">Cytoplasm</keyword>
<dbReference type="EMBL" id="JARYMX010000003">
    <property type="protein sequence ID" value="KAJ9556439.1"/>
    <property type="molecule type" value="Genomic_DNA"/>
</dbReference>
<dbReference type="Pfam" id="PF14223">
    <property type="entry name" value="Retrotran_gag_2"/>
    <property type="match status" value="2"/>
</dbReference>
<dbReference type="PROSITE" id="PS50994">
    <property type="entry name" value="INTEGRASE"/>
    <property type="match status" value="2"/>
</dbReference>
<gene>
    <name evidence="13" type="ORF">OSB04_011053</name>
</gene>
<comment type="function">
    <text evidence="1">This protein promotes the GTP-dependent binding of aminoacyl-tRNA to the A-site of ribosomes during protein biosynthesis.</text>
</comment>
<keyword evidence="2" id="KW-0488">Methylation</keyword>
<evidence type="ECO:0000313" key="13">
    <source>
        <dbReference type="EMBL" id="KAJ9556439.1"/>
    </source>
</evidence>
<keyword evidence="14" id="KW-1185">Reference proteome</keyword>
<dbReference type="PRINTS" id="PR00315">
    <property type="entry name" value="ELONGATNFCT"/>
</dbReference>
<evidence type="ECO:0000313" key="14">
    <source>
        <dbReference type="Proteomes" id="UP001172457"/>
    </source>
</evidence>
<evidence type="ECO:0000256" key="4">
    <source>
        <dbReference type="ARBA" id="ARBA00022670"/>
    </source>
</evidence>
<keyword evidence="8" id="KW-0862">Zinc</keyword>
<dbReference type="FunFam" id="3.40.50.300:FF:000255">
    <property type="entry name" value="Elongation factor 1-alpha"/>
    <property type="match status" value="1"/>
</dbReference>
<dbReference type="InterPro" id="IPR001878">
    <property type="entry name" value="Znf_CCHC"/>
</dbReference>
<dbReference type="GO" id="GO:0008270">
    <property type="term" value="F:zinc ion binding"/>
    <property type="evidence" value="ECO:0007669"/>
    <property type="project" value="UniProtKB-KW"/>
</dbReference>
<comment type="caution">
    <text evidence="13">The sequence shown here is derived from an EMBL/GenBank/DDBJ whole genome shotgun (WGS) entry which is preliminary data.</text>
</comment>
<feature type="region of interest" description="Disordered" evidence="9">
    <location>
        <begin position="1582"/>
        <end position="1626"/>
    </location>
</feature>
<name>A0AA38T8Q6_9ASTR</name>
<keyword evidence="5" id="KW-0479">Metal-binding</keyword>
<dbReference type="Gene3D" id="3.40.50.300">
    <property type="entry name" value="P-loop containing nucleotide triphosphate hydrolases"/>
    <property type="match status" value="1"/>
</dbReference>
<dbReference type="Pfam" id="PF25597">
    <property type="entry name" value="SH3_retrovirus"/>
    <property type="match status" value="2"/>
</dbReference>
<feature type="compositionally biased region" description="Basic and acidic residues" evidence="9">
    <location>
        <begin position="964"/>
        <end position="977"/>
    </location>
</feature>
<evidence type="ECO:0000259" key="10">
    <source>
        <dbReference type="PROSITE" id="PS50158"/>
    </source>
</evidence>
<feature type="region of interest" description="Disordered" evidence="9">
    <location>
        <begin position="420"/>
        <end position="463"/>
    </location>
</feature>
<feature type="domain" description="Integrase catalytic" evidence="11">
    <location>
        <begin position="1841"/>
        <end position="2015"/>
    </location>
</feature>
<dbReference type="InterPro" id="IPR013103">
    <property type="entry name" value="RVT_2"/>
</dbReference>
<feature type="region of interest" description="Disordered" evidence="9">
    <location>
        <begin position="2789"/>
        <end position="2838"/>
    </location>
</feature>
<dbReference type="InterPro" id="IPR036875">
    <property type="entry name" value="Znf_CCHC_sf"/>
</dbReference>
<feature type="domain" description="Tr-type G" evidence="12">
    <location>
        <begin position="5"/>
        <end position="239"/>
    </location>
</feature>
<dbReference type="GO" id="GO:0015074">
    <property type="term" value="P:DNA integration"/>
    <property type="evidence" value="ECO:0007669"/>
    <property type="project" value="InterPro"/>
</dbReference>
<dbReference type="InterPro" id="IPR043502">
    <property type="entry name" value="DNA/RNA_pol_sf"/>
</dbReference>
<dbReference type="Pfam" id="PF13976">
    <property type="entry name" value="gag_pre-integrs"/>
    <property type="match status" value="3"/>
</dbReference>
<dbReference type="Pfam" id="PF00665">
    <property type="entry name" value="rve"/>
    <property type="match status" value="2"/>
</dbReference>
<dbReference type="PANTHER" id="PTHR42648">
    <property type="entry name" value="TRANSPOSASE, PUTATIVE-RELATED"/>
    <property type="match status" value="1"/>
</dbReference>
<dbReference type="Proteomes" id="UP001172457">
    <property type="component" value="Chromosome 3"/>
</dbReference>
<feature type="domain" description="CCHC-type" evidence="10">
    <location>
        <begin position="466"/>
        <end position="481"/>
    </location>
</feature>
<organism evidence="13 14">
    <name type="scientific">Centaurea solstitialis</name>
    <name type="common">yellow star-thistle</name>
    <dbReference type="NCBI Taxonomy" id="347529"/>
    <lineage>
        <taxon>Eukaryota</taxon>
        <taxon>Viridiplantae</taxon>
        <taxon>Streptophyta</taxon>
        <taxon>Embryophyta</taxon>
        <taxon>Tracheophyta</taxon>
        <taxon>Spermatophyta</taxon>
        <taxon>Magnoliopsida</taxon>
        <taxon>eudicotyledons</taxon>
        <taxon>Gunneridae</taxon>
        <taxon>Pentapetalae</taxon>
        <taxon>asterids</taxon>
        <taxon>campanulids</taxon>
        <taxon>Asterales</taxon>
        <taxon>Asteraceae</taxon>
        <taxon>Carduoideae</taxon>
        <taxon>Cardueae</taxon>
        <taxon>Centaureinae</taxon>
        <taxon>Centaurea</taxon>
    </lineage>
</organism>
<dbReference type="SUPFAM" id="SSF56672">
    <property type="entry name" value="DNA/RNA polymerases"/>
    <property type="match status" value="2"/>
</dbReference>
<feature type="compositionally biased region" description="Polar residues" evidence="9">
    <location>
        <begin position="420"/>
        <end position="436"/>
    </location>
</feature>
<dbReference type="GO" id="GO:0004190">
    <property type="term" value="F:aspartic-type endopeptidase activity"/>
    <property type="evidence" value="ECO:0007669"/>
    <property type="project" value="UniProtKB-KW"/>
</dbReference>
<dbReference type="PROSITE" id="PS51722">
    <property type="entry name" value="G_TR_2"/>
    <property type="match status" value="1"/>
</dbReference>
<feature type="compositionally biased region" description="Polar residues" evidence="9">
    <location>
        <begin position="1582"/>
        <end position="1598"/>
    </location>
</feature>
<evidence type="ECO:0000256" key="8">
    <source>
        <dbReference type="PROSITE-ProRule" id="PRU00047"/>
    </source>
</evidence>
<reference evidence="13" key="1">
    <citation type="submission" date="2023-03" db="EMBL/GenBank/DDBJ databases">
        <title>Chromosome-scale reference genome and RAD-based genetic map of yellow starthistle (Centaurea solstitialis) reveal putative structural variation and QTLs associated with invader traits.</title>
        <authorList>
            <person name="Reatini B."/>
            <person name="Cang F.A."/>
            <person name="Jiang Q."/>
            <person name="Mckibben M.T.W."/>
            <person name="Barker M.S."/>
            <person name="Rieseberg L.H."/>
            <person name="Dlugosch K.M."/>
        </authorList>
    </citation>
    <scope>NUCLEOTIDE SEQUENCE</scope>
    <source>
        <strain evidence="13">CAN-66</strain>
        <tissue evidence="13">Leaf</tissue>
    </source>
</reference>
<keyword evidence="4" id="KW-0645">Protease</keyword>
<evidence type="ECO:0000256" key="1">
    <source>
        <dbReference type="ARBA" id="ARBA00003982"/>
    </source>
</evidence>
<feature type="domain" description="CCHC-type" evidence="10">
    <location>
        <begin position="1628"/>
        <end position="1643"/>
    </location>
</feature>
<accession>A0AA38T8Q6</accession>
<dbReference type="InterPro" id="IPR025724">
    <property type="entry name" value="GAG-pre-integrase_dom"/>
</dbReference>
<dbReference type="SMART" id="SM00343">
    <property type="entry name" value="ZnF_C2HC"/>
    <property type="match status" value="2"/>
</dbReference>
<evidence type="ECO:0000256" key="9">
    <source>
        <dbReference type="SAM" id="MobiDB-lite"/>
    </source>
</evidence>
<dbReference type="GO" id="GO:0003924">
    <property type="term" value="F:GTPase activity"/>
    <property type="evidence" value="ECO:0007669"/>
    <property type="project" value="InterPro"/>
</dbReference>
<dbReference type="InterPro" id="IPR027417">
    <property type="entry name" value="P-loop_NTPase"/>
</dbReference>
<dbReference type="SUPFAM" id="SSF57756">
    <property type="entry name" value="Retrovirus zinc finger-like domains"/>
    <property type="match status" value="2"/>
</dbReference>
<dbReference type="InterPro" id="IPR012337">
    <property type="entry name" value="RNaseH-like_sf"/>
</dbReference>
<sequence length="3046" mass="344506">MGKEKFHINIVVIGHVDSGKSTTTGHLIYKLGGIDKCVIERFEKEAAEMNKRSFNKYAWVLDKLKAERELGITIDIALWKFETTKYYCTVIDTPGHRAFIKNMITGTSQADCAVLIIDSTTGGFEAGISKDAQTREHALLAFTLGVKQMICCCNKFSGFIAVEIPIFDCINPGSLRLEADSDYATKQSMESELPSENLRLMNQDIVKLDRFDGQNYTRWVEKVKFLLMFLKLYHILDPNLPPIPENPVPAEGQQPDLRAIADLEKQRLLRKEAEALCLGHIKNTLSDRLFDLYSPISDPRELWKALEQKYKTHEEGTNKYLVFKYLEFQMVDDKPIMEQVHELQVLVNKLNVLSIPIVELFQVGAIIAKLPPSWKDFSKRMMHKSEDFSLDDLMKHLRIEEETRIRDKRGKAISNVHHVTGSSNQKNKQSWGQNKVKNFGPKKQSFKRSGNQKPKFNNKPKKSGPCHVCGETGHYARECKDRKSGPVANAVEEVANLVANVNLGGVYMISSLTRAVAARGWFVDTGATIHVCGQRRCFDTYRPVPAGTVVVCADGHRADVLGIGDVILRFKRGRTVVLTDALHVPTIPKGLVSADKFDKGGFKMVLENGRIDISRGGAYVGKAVNVSGMYRLVLESDDEVNNVVNFSGYFVCSVTSSDTSVTLWHKRLAHTNIKNIEKMQAKGMLTLDKKDFEKCETCVKSKFTKKPFPSVKRREYIITRMIHSDICELNGILTRGGRRYFITFCDDSTRYLYVYLLKSKDEAFDAFKVYKAEVENQQEKRIKILRSDRGGKYFSREFDAFCEENGIKHERTSPFTPQQNGLAERKNRTLVEMVNCMLNQSGLPTNLWGEALLTACHIHNRITSRVIPTSPYELWKGRKPEIDYMKVWGCVAYYRTPDPKRSKLGDRAMKSIFVGYAMNSVAYRFLDNESGVIVESRDADFFEDKFLKDSETTNPISIPSTSRDVPEPSRYIEEPRRSTRTRKEKSLGDDFVSYLVEGSQKKVTREVIFTIDFEDDPKTFSEAMSSRDAHLWKEAINDEMDSILGNGTWELDDLPKGKIPIGSKWIFKKKYHPDGSISAYKARLVAKGYRQREGIDYFDTYAPVARISSIRTLIAISALKGLYIHQMDVKTAFLNGYLNEEIYLEQPEGFVVPGQENKVCRLIKSLYGLKQAPNSGMKDLIPLTDLEGISETKKYLSSNFKMKDLGEVDTILGIKVKRTGSQISLSQSHYIEKILTKFQHLNIKEFNTPFDSCVKLGANSGRAVAQLEYASAIGSMMYAMHCTRPDIAFAVSKLTQHTINPGVEHWKAVSRVLGYLKRTSKLEMTYTSSSGILEGYSDASWIDQTRAISWASKRQTCIAHSTMEAEFIALAAAGKEAEWIRDLLSDIRLWDVPMPFYSHFSGFIAVEIPIFDCINPGSLRLEADSDYATKQSMESELPSENLRLMNQDIVKLDRFDGQNYTRWVEKVKFLLMFLKLYHILDPNLPPIPENPVPAEGQQPDLRAIADLKSSVYSERRQKLFWSFSKLAQYCKLPPSWKDFSKRMMHKSEDFSLDDLMKHLRIEEETRIRDKRGKAISNVHHVTGSSNQKNKQSWGQNKVKNFGPKKQSFKRSGNQKPKFNNKPKKSGPCHVCGETGHYARECKDRKSGPVANAVEEVANLVANVNLGGVYMISSLTRAVAARGRTVVLTDALHVPTIPKGLVSADKFDKGGFKMVLENGRIDISRGGAYVGKAVNVSGMYRLVLESDDEVNNVGSGSSSGSNDVTSGVGSNNVLFPFANEVNISGYFVCSVTSSDTSVTLWHKRLAHTNIKNIEKMQAKGMLTLDKKDFEKCETCVRSKFTKKPFPSVKRRNTSLLELIHSDICELNGILTRGGRRYFITFCDDSTRYLYVYLLKSKDEAFDAFKVYKAEVENQQEKRIKILRSDRGGEYFSREFDAFCEENGIKHERTSPFTPQQNGLAERKNRTLVEMVNCMLNQSGLPTNLWGEALLTACHIHNRITSRVIPTSPYELWKGRKPEIDYMKVWGCVAYYRTPDPKRSKLGDRAMKSIFVGYAMNSVAYRFLDNESGVIVESRDADFFEDKFLKDSETTNPISIPSTSRDVPEPSRYIEEPRRSTRTRKEKSLGDDFVSYLVEGSQKKVTREVIFTIDFEDDPKTFSEAMSSRDAHLWKEAINDEMDSILGNGTWELDDLPKGKIPIGSKWIFKKKYHPDGSISAYKARLVAKGYRQREGIDYFDTYAPVARISSIRTLIAISALKGLYIHQMDVKTAFLNGYLNEEIYLEQPEGFVVPGQENKVCRLIKSLYGLKQAPKQWHERFDTTVTNFGFRHNGADRCIYSKCTSDYTVVICLYVDDMLIISTDLEGISETKKYLSSNFKMKDLGEVDTILGIKVKRTGSQISLRRAVAQLEYASAIGSMMYAMHCTRPDIAFAVSKLSQHTINPGVEHWKAVSRVLGYLKRTSKLEMTYTSSSGILEGYSDASWIDQTSDSKSTSGWIFTLAGGAISWASKRQTCIAHSTMEAEFIALAAAGKEAEWIRDLLSDIRLWDVPMPFYSHFSGFIAVEIPIFDCINPGSLRLEADSDYATKQSMESELPSENLRLMNQDIVKLDRFDGQNYTRWVEKVKFLLMFLKLYHILDPNLPPIPENPVPAEGQQPDLRAIADLEKQRLLRKEAEALCLGHIKNTLSDRLFDLYSPISDPRELWKALEQKYKTHEEVLVNKLNVLSIPIVELFQVGAIIAKLPPSWKDFSKRMMHKSEDFSLDDLMKHLRIEEETRIRDKRGKAISNVHHVTGSSNQKNKQSWGQNKAIRNPSSTTNLRNLDRVTSAERRGTMRGNAKTESPDLWRNAVEEVANLVANVNLGGVYMISSLTGRAVAARGWFVDTGATIHVCGQRRCFDTYRPVPAGTVVVCADGHRADVLGIGDVILRFKRDGAREWRIDISRGGAYVGKAVNVSGMYRLVLESDDEVNNVGSGSSSGSNDVTSGVGSNNVLFPFANEVNISGYFVCSVTSSDTSVTLWHKRLAHTNIKNIEKMQAKGMLTLDKKDFEK</sequence>
<keyword evidence="6" id="KW-0064">Aspartyl protease</keyword>
<proteinExistence type="predicted"/>
<dbReference type="Pfam" id="PF00009">
    <property type="entry name" value="GTP_EFTU"/>
    <property type="match status" value="1"/>
</dbReference>
<protein>
    <submittedName>
        <fullName evidence="13">Uncharacterized protein</fullName>
    </submittedName>
</protein>
<feature type="compositionally biased region" description="Polar residues" evidence="9">
    <location>
        <begin position="2088"/>
        <end position="2099"/>
    </location>
</feature>
<dbReference type="CDD" id="cd09272">
    <property type="entry name" value="RNase_HI_RT_Ty1"/>
    <property type="match status" value="2"/>
</dbReference>
<dbReference type="InterPro" id="IPR036397">
    <property type="entry name" value="RNaseH_sf"/>
</dbReference>
<feature type="compositionally biased region" description="Basic and acidic residues" evidence="9">
    <location>
        <begin position="2817"/>
        <end position="2828"/>
    </location>
</feature>
<keyword evidence="8" id="KW-0863">Zinc-finger</keyword>
<dbReference type="Pfam" id="PF22936">
    <property type="entry name" value="Pol_BBD"/>
    <property type="match status" value="2"/>
</dbReference>
<dbReference type="InterPro" id="IPR000795">
    <property type="entry name" value="T_Tr_GTP-bd_dom"/>
</dbReference>
<dbReference type="InterPro" id="IPR039537">
    <property type="entry name" value="Retrotran_Ty1/copia-like"/>
</dbReference>
<dbReference type="InterPro" id="IPR057670">
    <property type="entry name" value="SH3_retrovirus"/>
</dbReference>
<dbReference type="GO" id="GO:0003676">
    <property type="term" value="F:nucleic acid binding"/>
    <property type="evidence" value="ECO:0007669"/>
    <property type="project" value="InterPro"/>
</dbReference>
<dbReference type="Pfam" id="PF07727">
    <property type="entry name" value="RVT_2"/>
    <property type="match status" value="3"/>
</dbReference>
<feature type="compositionally biased region" description="Basic and acidic residues" evidence="9">
    <location>
        <begin position="2100"/>
        <end position="2113"/>
    </location>
</feature>
<evidence type="ECO:0000256" key="5">
    <source>
        <dbReference type="ARBA" id="ARBA00022723"/>
    </source>
</evidence>
<dbReference type="GO" id="GO:0005525">
    <property type="term" value="F:GTP binding"/>
    <property type="evidence" value="ECO:0007669"/>
    <property type="project" value="InterPro"/>
</dbReference>
<dbReference type="InterPro" id="IPR001584">
    <property type="entry name" value="Integrase_cat-core"/>
</dbReference>
<feature type="compositionally biased region" description="Polar residues" evidence="9">
    <location>
        <begin position="2789"/>
        <end position="2802"/>
    </location>
</feature>
<keyword evidence="7" id="KW-0378">Hydrolase</keyword>
<evidence type="ECO:0000256" key="6">
    <source>
        <dbReference type="ARBA" id="ARBA00022750"/>
    </source>
</evidence>
<dbReference type="Pfam" id="PF00098">
    <property type="entry name" value="zf-CCHC"/>
    <property type="match status" value="2"/>
</dbReference>
<feature type="region of interest" description="Disordered" evidence="9">
    <location>
        <begin position="952"/>
        <end position="983"/>
    </location>
</feature>
<evidence type="ECO:0000259" key="12">
    <source>
        <dbReference type="PROSITE" id="PS51722"/>
    </source>
</evidence>
<dbReference type="InterPro" id="IPR054722">
    <property type="entry name" value="PolX-like_BBD"/>
</dbReference>
<dbReference type="PROSITE" id="PS50158">
    <property type="entry name" value="ZF_CCHC"/>
    <property type="match status" value="2"/>
</dbReference>
<feature type="region of interest" description="Disordered" evidence="9">
    <location>
        <begin position="2088"/>
        <end position="2119"/>
    </location>
</feature>
<evidence type="ECO:0000259" key="11">
    <source>
        <dbReference type="PROSITE" id="PS50994"/>
    </source>
</evidence>
<evidence type="ECO:0000256" key="7">
    <source>
        <dbReference type="ARBA" id="ARBA00022801"/>
    </source>
</evidence>
<dbReference type="PANTHER" id="PTHR42648:SF20">
    <property type="entry name" value="RNA-DIRECTED DNA POLYMERASE"/>
    <property type="match status" value="1"/>
</dbReference>
<dbReference type="SUPFAM" id="SSF53098">
    <property type="entry name" value="Ribonuclease H-like"/>
    <property type="match status" value="2"/>
</dbReference>
<feature type="domain" description="Integrase catalytic" evidence="11">
    <location>
        <begin position="705"/>
        <end position="879"/>
    </location>
</feature>
<dbReference type="SUPFAM" id="SSF52540">
    <property type="entry name" value="P-loop containing nucleoside triphosphate hydrolases"/>
    <property type="match status" value="1"/>
</dbReference>